<dbReference type="EMBL" id="CADCUX010000471">
    <property type="protein sequence ID" value="CAA9424269.1"/>
    <property type="molecule type" value="Genomic_DNA"/>
</dbReference>
<sequence>MREPPFAGRTPVFVGDDVTDEVGFSTVQRLGGLGVKVGEGPTVAWQRLPSPSHLRREFENAMARGTTHPTIA</sequence>
<organism evidence="1">
    <name type="scientific">uncultured Ramlibacter sp</name>
    <dbReference type="NCBI Taxonomy" id="260755"/>
    <lineage>
        <taxon>Bacteria</taxon>
        <taxon>Pseudomonadati</taxon>
        <taxon>Pseudomonadota</taxon>
        <taxon>Betaproteobacteria</taxon>
        <taxon>Burkholderiales</taxon>
        <taxon>Comamonadaceae</taxon>
        <taxon>Ramlibacter</taxon>
        <taxon>environmental samples</taxon>
    </lineage>
</organism>
<dbReference type="EC" id="3.1.3.12" evidence="1"/>
<dbReference type="Gene3D" id="3.40.50.1000">
    <property type="entry name" value="HAD superfamily/HAD-like"/>
    <property type="match status" value="1"/>
</dbReference>
<dbReference type="InterPro" id="IPR023214">
    <property type="entry name" value="HAD_sf"/>
</dbReference>
<reference evidence="1" key="1">
    <citation type="submission" date="2020-02" db="EMBL/GenBank/DDBJ databases">
        <authorList>
            <person name="Meier V. D."/>
        </authorList>
    </citation>
    <scope>NUCLEOTIDE SEQUENCE</scope>
    <source>
        <strain evidence="1">AVDCRST_MAG51</strain>
    </source>
</reference>
<protein>
    <submittedName>
        <fullName evidence="1">Trehalose-6-phosphate phosphatase</fullName>
        <ecNumber evidence="1">3.1.3.12</ecNumber>
    </submittedName>
</protein>
<accession>A0A6J4Q066</accession>
<evidence type="ECO:0000313" key="1">
    <source>
        <dbReference type="EMBL" id="CAA9424269.1"/>
    </source>
</evidence>
<proteinExistence type="predicted"/>
<gene>
    <name evidence="1" type="ORF">AVDCRST_MAG51-2223</name>
</gene>
<name>A0A6J4Q066_9BURK</name>
<keyword evidence="1" id="KW-0378">Hydrolase</keyword>
<dbReference type="GO" id="GO:0004805">
    <property type="term" value="F:trehalose-phosphatase activity"/>
    <property type="evidence" value="ECO:0007669"/>
    <property type="project" value="UniProtKB-EC"/>
</dbReference>
<dbReference type="AlphaFoldDB" id="A0A6J4Q066"/>